<dbReference type="EMBL" id="JACCFS010000001">
    <property type="protein sequence ID" value="NYJ35024.1"/>
    <property type="molecule type" value="Genomic_DNA"/>
</dbReference>
<protein>
    <submittedName>
        <fullName evidence="2">Uncharacterized protein</fullName>
    </submittedName>
</protein>
<reference evidence="2 3" key="1">
    <citation type="submission" date="2020-07" db="EMBL/GenBank/DDBJ databases">
        <title>Sequencing the genomes of 1000 actinobacteria strains.</title>
        <authorList>
            <person name="Klenk H.-P."/>
        </authorList>
    </citation>
    <scope>NUCLEOTIDE SEQUENCE [LARGE SCALE GENOMIC DNA]</scope>
    <source>
        <strain evidence="2 3">DSM 44442</strain>
    </source>
</reference>
<feature type="region of interest" description="Disordered" evidence="1">
    <location>
        <begin position="1"/>
        <end position="30"/>
    </location>
</feature>
<keyword evidence="3" id="KW-1185">Reference proteome</keyword>
<gene>
    <name evidence="2" type="ORF">HNR10_002905</name>
</gene>
<accession>A0A7Z0EMX9</accession>
<evidence type="ECO:0000256" key="1">
    <source>
        <dbReference type="SAM" id="MobiDB-lite"/>
    </source>
</evidence>
<comment type="caution">
    <text evidence="2">The sequence shown here is derived from an EMBL/GenBank/DDBJ whole genome shotgun (WGS) entry which is preliminary data.</text>
</comment>
<feature type="compositionally biased region" description="Basic and acidic residues" evidence="1">
    <location>
        <begin position="21"/>
        <end position="30"/>
    </location>
</feature>
<evidence type="ECO:0000313" key="3">
    <source>
        <dbReference type="Proteomes" id="UP000572051"/>
    </source>
</evidence>
<dbReference type="Proteomes" id="UP000572051">
    <property type="component" value="Unassembled WGS sequence"/>
</dbReference>
<proteinExistence type="predicted"/>
<sequence length="30" mass="3212">MPESTHGTISRGWATDIDLADGERIDAAEP</sequence>
<name>A0A7Z0EMX9_9ACTN</name>
<organism evidence="2 3">
    <name type="scientific">Nocardiopsis aegyptia</name>
    <dbReference type="NCBI Taxonomy" id="220378"/>
    <lineage>
        <taxon>Bacteria</taxon>
        <taxon>Bacillati</taxon>
        <taxon>Actinomycetota</taxon>
        <taxon>Actinomycetes</taxon>
        <taxon>Streptosporangiales</taxon>
        <taxon>Nocardiopsidaceae</taxon>
        <taxon>Nocardiopsis</taxon>
    </lineage>
</organism>
<evidence type="ECO:0000313" key="2">
    <source>
        <dbReference type="EMBL" id="NYJ35024.1"/>
    </source>
</evidence>
<dbReference type="AlphaFoldDB" id="A0A7Z0EMX9"/>